<dbReference type="Gene3D" id="3.10.100.10">
    <property type="entry name" value="Mannose-Binding Protein A, subunit A"/>
    <property type="match status" value="1"/>
</dbReference>
<dbReference type="SUPFAM" id="SSF56436">
    <property type="entry name" value="C-type lectin-like"/>
    <property type="match status" value="1"/>
</dbReference>
<keyword evidence="3" id="KW-1185">Reference proteome</keyword>
<dbReference type="InterPro" id="IPR016186">
    <property type="entry name" value="C-type_lectin-like/link_sf"/>
</dbReference>
<gene>
    <name evidence="2" type="ORF">JZ751_003505</name>
</gene>
<evidence type="ECO:0000313" key="2">
    <source>
        <dbReference type="EMBL" id="KAG9329601.1"/>
    </source>
</evidence>
<dbReference type="OrthoDB" id="441660at2759"/>
<organism evidence="2 3">
    <name type="scientific">Albula glossodonta</name>
    <name type="common">roundjaw bonefish</name>
    <dbReference type="NCBI Taxonomy" id="121402"/>
    <lineage>
        <taxon>Eukaryota</taxon>
        <taxon>Metazoa</taxon>
        <taxon>Chordata</taxon>
        <taxon>Craniata</taxon>
        <taxon>Vertebrata</taxon>
        <taxon>Euteleostomi</taxon>
        <taxon>Actinopterygii</taxon>
        <taxon>Neopterygii</taxon>
        <taxon>Teleostei</taxon>
        <taxon>Albuliformes</taxon>
        <taxon>Albulidae</taxon>
        <taxon>Albula</taxon>
    </lineage>
</organism>
<proteinExistence type="predicted"/>
<dbReference type="InterPro" id="IPR001304">
    <property type="entry name" value="C-type_lectin-like"/>
</dbReference>
<name>A0A8T2MUE1_9TELE</name>
<reference evidence="2" key="1">
    <citation type="thesis" date="2021" institute="BYU ScholarsArchive" country="Provo, UT, USA">
        <title>Applications of and Algorithms for Genome Assembly and Genomic Analyses with an Emphasis on Marine Teleosts.</title>
        <authorList>
            <person name="Pickett B.D."/>
        </authorList>
    </citation>
    <scope>NUCLEOTIDE SEQUENCE</scope>
    <source>
        <strain evidence="2">HI-2016</strain>
    </source>
</reference>
<accession>A0A8T2MUE1</accession>
<protein>
    <recommendedName>
        <fullName evidence="1">C-type lectin domain-containing protein</fullName>
    </recommendedName>
</protein>
<dbReference type="CDD" id="cd00037">
    <property type="entry name" value="CLECT"/>
    <property type="match status" value="1"/>
</dbReference>
<feature type="non-terminal residue" evidence="2">
    <location>
        <position position="120"/>
    </location>
</feature>
<dbReference type="PANTHER" id="PTHR45784:SF3">
    <property type="entry name" value="C-TYPE LECTIN DOMAIN FAMILY 4 MEMBER K-LIKE-RELATED"/>
    <property type="match status" value="1"/>
</dbReference>
<evidence type="ECO:0000259" key="1">
    <source>
        <dbReference type="PROSITE" id="PS50041"/>
    </source>
</evidence>
<sequence length="120" mass="14016">NLVLVRENKSWDDALSYCRQHYGDLVSVSTEQLQHWVKRRAQNASTAHVWLGLRYSCKVHFWFWLNGKILPLENKYDECGRRGAVESRVGQKWESNPSKSAASLLDPLDLWAQNQICHLY</sequence>
<dbReference type="InterPro" id="IPR016187">
    <property type="entry name" value="CTDL_fold"/>
</dbReference>
<dbReference type="AlphaFoldDB" id="A0A8T2MUE1"/>
<dbReference type="PROSITE" id="PS50041">
    <property type="entry name" value="C_TYPE_LECTIN_2"/>
    <property type="match status" value="1"/>
</dbReference>
<dbReference type="Proteomes" id="UP000824540">
    <property type="component" value="Unassembled WGS sequence"/>
</dbReference>
<comment type="caution">
    <text evidence="2">The sequence shown here is derived from an EMBL/GenBank/DDBJ whole genome shotgun (WGS) entry which is preliminary data.</text>
</comment>
<dbReference type="EMBL" id="JAFBMS010001057">
    <property type="protein sequence ID" value="KAG9329601.1"/>
    <property type="molecule type" value="Genomic_DNA"/>
</dbReference>
<dbReference type="Pfam" id="PF00059">
    <property type="entry name" value="Lectin_C"/>
    <property type="match status" value="1"/>
</dbReference>
<evidence type="ECO:0000313" key="3">
    <source>
        <dbReference type="Proteomes" id="UP000824540"/>
    </source>
</evidence>
<dbReference type="PANTHER" id="PTHR45784">
    <property type="entry name" value="C-TYPE LECTIN DOMAIN FAMILY 20 MEMBER A-RELATED"/>
    <property type="match status" value="1"/>
</dbReference>
<feature type="domain" description="C-type lectin" evidence="1">
    <location>
        <begin position="1"/>
        <end position="95"/>
    </location>
</feature>